<dbReference type="GO" id="GO:0008270">
    <property type="term" value="F:zinc ion binding"/>
    <property type="evidence" value="ECO:0007669"/>
    <property type="project" value="UniProtKB-KW"/>
</dbReference>
<feature type="domain" description="C2H2-type" evidence="8">
    <location>
        <begin position="98"/>
        <end position="125"/>
    </location>
</feature>
<dbReference type="Gene3D" id="3.30.160.60">
    <property type="entry name" value="Classic Zinc Finger"/>
    <property type="match status" value="1"/>
</dbReference>
<feature type="region of interest" description="Disordered" evidence="7">
    <location>
        <begin position="213"/>
        <end position="235"/>
    </location>
</feature>
<gene>
    <name evidence="9" type="ORF">Salat_2518800</name>
</gene>
<reference evidence="9" key="1">
    <citation type="submission" date="2020-06" db="EMBL/GenBank/DDBJ databases">
        <authorList>
            <person name="Li T."/>
            <person name="Hu X."/>
            <person name="Zhang T."/>
            <person name="Song X."/>
            <person name="Zhang H."/>
            <person name="Dai N."/>
            <person name="Sheng W."/>
            <person name="Hou X."/>
            <person name="Wei L."/>
        </authorList>
    </citation>
    <scope>NUCLEOTIDE SEQUENCE</scope>
    <source>
        <strain evidence="9">3651</strain>
        <tissue evidence="9">Leaf</tissue>
    </source>
</reference>
<dbReference type="PANTHER" id="PTHR47287">
    <property type="entry name" value="C2H2 AND C2HC ZINC FINGERS SUPERFAMILY PROTEIN"/>
    <property type="match status" value="1"/>
</dbReference>
<keyword evidence="4" id="KW-0862">Zinc</keyword>
<name>A0AAE1XRV9_9LAMI</name>
<dbReference type="AlphaFoldDB" id="A0AAE1XRV9"/>
<dbReference type="InterPro" id="IPR036236">
    <property type="entry name" value="Znf_C2H2_sf"/>
</dbReference>
<dbReference type="GO" id="GO:0005634">
    <property type="term" value="C:nucleus"/>
    <property type="evidence" value="ECO:0007669"/>
    <property type="project" value="UniProtKB-SubCell"/>
</dbReference>
<evidence type="ECO:0000313" key="9">
    <source>
        <dbReference type="EMBL" id="KAK4416933.1"/>
    </source>
</evidence>
<evidence type="ECO:0000256" key="7">
    <source>
        <dbReference type="SAM" id="MobiDB-lite"/>
    </source>
</evidence>
<dbReference type="InterPro" id="IPR013087">
    <property type="entry name" value="Znf_C2H2_type"/>
</dbReference>
<keyword evidence="2" id="KW-0479">Metal-binding</keyword>
<evidence type="ECO:0000256" key="2">
    <source>
        <dbReference type="ARBA" id="ARBA00022723"/>
    </source>
</evidence>
<evidence type="ECO:0000256" key="6">
    <source>
        <dbReference type="PROSITE-ProRule" id="PRU00042"/>
    </source>
</evidence>
<organism evidence="9 10">
    <name type="scientific">Sesamum alatum</name>
    <dbReference type="NCBI Taxonomy" id="300844"/>
    <lineage>
        <taxon>Eukaryota</taxon>
        <taxon>Viridiplantae</taxon>
        <taxon>Streptophyta</taxon>
        <taxon>Embryophyta</taxon>
        <taxon>Tracheophyta</taxon>
        <taxon>Spermatophyta</taxon>
        <taxon>Magnoliopsida</taxon>
        <taxon>eudicotyledons</taxon>
        <taxon>Gunneridae</taxon>
        <taxon>Pentapetalae</taxon>
        <taxon>asterids</taxon>
        <taxon>lamiids</taxon>
        <taxon>Lamiales</taxon>
        <taxon>Pedaliaceae</taxon>
        <taxon>Sesamum</taxon>
    </lineage>
</organism>
<keyword evidence="3 6" id="KW-0863">Zinc-finger</keyword>
<dbReference type="PANTHER" id="PTHR47287:SF18">
    <property type="entry name" value="TRANSCRIPTION FACTOR C2H2 FAMILY"/>
    <property type="match status" value="1"/>
</dbReference>
<keyword evidence="5" id="KW-0539">Nucleus</keyword>
<dbReference type="EMBL" id="JACGWO010000010">
    <property type="protein sequence ID" value="KAK4416933.1"/>
    <property type="molecule type" value="Genomic_DNA"/>
</dbReference>
<evidence type="ECO:0000256" key="1">
    <source>
        <dbReference type="ARBA" id="ARBA00004123"/>
    </source>
</evidence>
<keyword evidence="10" id="KW-1185">Reference proteome</keyword>
<dbReference type="PROSITE" id="PS50157">
    <property type="entry name" value="ZINC_FINGER_C2H2_2"/>
    <property type="match status" value="1"/>
</dbReference>
<protein>
    <submittedName>
        <fullName evidence="9">Zinc finger protein 4</fullName>
    </submittedName>
</protein>
<dbReference type="InterPro" id="IPR044246">
    <property type="entry name" value="ZFP3-like"/>
</dbReference>
<comment type="caution">
    <text evidence="9">The sequence shown here is derived from an EMBL/GenBank/DDBJ whole genome shotgun (WGS) entry which is preliminary data.</text>
</comment>
<reference evidence="9" key="2">
    <citation type="journal article" date="2024" name="Plant">
        <title>Genomic evolution and insights into agronomic trait innovations of Sesamum species.</title>
        <authorList>
            <person name="Miao H."/>
            <person name="Wang L."/>
            <person name="Qu L."/>
            <person name="Liu H."/>
            <person name="Sun Y."/>
            <person name="Le M."/>
            <person name="Wang Q."/>
            <person name="Wei S."/>
            <person name="Zheng Y."/>
            <person name="Lin W."/>
            <person name="Duan Y."/>
            <person name="Cao H."/>
            <person name="Xiong S."/>
            <person name="Wang X."/>
            <person name="Wei L."/>
            <person name="Li C."/>
            <person name="Ma Q."/>
            <person name="Ju M."/>
            <person name="Zhao R."/>
            <person name="Li G."/>
            <person name="Mu C."/>
            <person name="Tian Q."/>
            <person name="Mei H."/>
            <person name="Zhang T."/>
            <person name="Gao T."/>
            <person name="Zhang H."/>
        </authorList>
    </citation>
    <scope>NUCLEOTIDE SEQUENCE</scope>
    <source>
        <strain evidence="9">3651</strain>
    </source>
</reference>
<evidence type="ECO:0000256" key="3">
    <source>
        <dbReference type="ARBA" id="ARBA00022771"/>
    </source>
</evidence>
<evidence type="ECO:0000256" key="5">
    <source>
        <dbReference type="ARBA" id="ARBA00023242"/>
    </source>
</evidence>
<dbReference type="PROSITE" id="PS00028">
    <property type="entry name" value="ZINC_FINGER_C2H2_1"/>
    <property type="match status" value="1"/>
</dbReference>
<dbReference type="SUPFAM" id="SSF57667">
    <property type="entry name" value="beta-beta-alpha zinc fingers"/>
    <property type="match status" value="1"/>
</dbReference>
<sequence length="235" mass="25889">MKSSKFDLEMEAISENDSDVNSQVASNISIQEAIVVDSSTGSVVDPNRLSSESVSLNLSLSFKFSHDELAGMESVGFSLSSTSESTKERVTQSTPRSFSCNFCQRKFFSSQALGGHQNAHKREKTLAKRAIRMGVISERYASVASLPLHGSAFRCLGIKAHSSVHHGFVPPVRPTEIKTSTRFENGYLFQPLYVDDEDTDLLWPGSFHQAATPDNFVEKAPPLDRDSTPDLNLRL</sequence>
<comment type="subcellular location">
    <subcellularLocation>
        <location evidence="1">Nucleus</location>
    </subcellularLocation>
</comment>
<dbReference type="Proteomes" id="UP001293254">
    <property type="component" value="Unassembled WGS sequence"/>
</dbReference>
<accession>A0AAE1XRV9</accession>
<evidence type="ECO:0000256" key="4">
    <source>
        <dbReference type="ARBA" id="ARBA00022833"/>
    </source>
</evidence>
<dbReference type="GO" id="GO:0009788">
    <property type="term" value="P:negative regulation of abscisic acid-activated signaling pathway"/>
    <property type="evidence" value="ECO:0007669"/>
    <property type="project" value="InterPro"/>
</dbReference>
<proteinExistence type="predicted"/>
<evidence type="ECO:0000259" key="8">
    <source>
        <dbReference type="PROSITE" id="PS50157"/>
    </source>
</evidence>
<evidence type="ECO:0000313" key="10">
    <source>
        <dbReference type="Proteomes" id="UP001293254"/>
    </source>
</evidence>